<gene>
    <name evidence="2" type="ORF">FA046_17055</name>
</gene>
<name>A0A4U1BU80_9SPHI</name>
<sequence length="210" mass="24099">MKIKLRISILLFAILFQVVSCSNEKVIPYDDLRLKLSKIREADQSIRESYLSATPKEIPAIIKSMDSIDKANKKDVLNILENYGWIKQSKIGEDAADALFLVVQHSDLKTMKKYFPQLKDLANKHEAKKTYAAMMEDRILMDEGEKQIYGTQAVSGLRETKELIVIWPILDPKNVNKRRTKMGFTTAVEENALRLNALYNPKETLPKKQN</sequence>
<dbReference type="EMBL" id="SWBP01000010">
    <property type="protein sequence ID" value="TKB95163.1"/>
    <property type="molecule type" value="Genomic_DNA"/>
</dbReference>
<reference evidence="2 3" key="1">
    <citation type="submission" date="2019-04" db="EMBL/GenBank/DDBJ databases">
        <title>Pedobacter sp. AR-3-17 sp. nov., isolated from Arctic soil.</title>
        <authorList>
            <person name="Dahal R.H."/>
            <person name="Kim D.-U."/>
        </authorList>
    </citation>
    <scope>NUCLEOTIDE SEQUENCE [LARGE SCALE GENOMIC DNA]</scope>
    <source>
        <strain evidence="2 3">AR-3-17</strain>
    </source>
</reference>
<comment type="caution">
    <text evidence="2">The sequence shown here is derived from an EMBL/GenBank/DDBJ whole genome shotgun (WGS) entry which is preliminary data.</text>
</comment>
<keyword evidence="1" id="KW-0732">Signal</keyword>
<dbReference type="RefSeq" id="WP_136827752.1">
    <property type="nucleotide sequence ID" value="NZ_SWBP01000010.1"/>
</dbReference>
<evidence type="ECO:0008006" key="4">
    <source>
        <dbReference type="Google" id="ProtNLM"/>
    </source>
</evidence>
<feature type="signal peptide" evidence="1">
    <location>
        <begin position="1"/>
        <end position="22"/>
    </location>
</feature>
<evidence type="ECO:0000313" key="2">
    <source>
        <dbReference type="EMBL" id="TKB95163.1"/>
    </source>
</evidence>
<dbReference type="Pfam" id="PF20329">
    <property type="entry name" value="DUF6624"/>
    <property type="match status" value="1"/>
</dbReference>
<feature type="chain" id="PRO_5021019477" description="Lipoprotein" evidence="1">
    <location>
        <begin position="23"/>
        <end position="210"/>
    </location>
</feature>
<dbReference type="AlphaFoldDB" id="A0A4U1BU80"/>
<accession>A0A4U1BU80</accession>
<dbReference type="Proteomes" id="UP000308181">
    <property type="component" value="Unassembled WGS sequence"/>
</dbReference>
<proteinExistence type="predicted"/>
<evidence type="ECO:0000256" key="1">
    <source>
        <dbReference type="SAM" id="SignalP"/>
    </source>
</evidence>
<dbReference type="InterPro" id="IPR046732">
    <property type="entry name" value="DUF6624"/>
</dbReference>
<protein>
    <recommendedName>
        <fullName evidence="4">Lipoprotein</fullName>
    </recommendedName>
</protein>
<organism evidence="2 3">
    <name type="scientific">Pedobacter cryophilus</name>
    <dbReference type="NCBI Taxonomy" id="2571271"/>
    <lineage>
        <taxon>Bacteria</taxon>
        <taxon>Pseudomonadati</taxon>
        <taxon>Bacteroidota</taxon>
        <taxon>Sphingobacteriia</taxon>
        <taxon>Sphingobacteriales</taxon>
        <taxon>Sphingobacteriaceae</taxon>
        <taxon>Pedobacter</taxon>
    </lineage>
</organism>
<keyword evidence="3" id="KW-1185">Reference proteome</keyword>
<evidence type="ECO:0000313" key="3">
    <source>
        <dbReference type="Proteomes" id="UP000308181"/>
    </source>
</evidence>
<dbReference type="OrthoDB" id="1164858at2"/>